<gene>
    <name evidence="11" type="ORF">CAUJ_LOCUS12662</name>
</gene>
<name>A0A8S1HJT4_9PELO</name>
<feature type="transmembrane region" description="Helical" evidence="9">
    <location>
        <begin position="440"/>
        <end position="464"/>
    </location>
</feature>
<evidence type="ECO:0000313" key="11">
    <source>
        <dbReference type="EMBL" id="CAD6196750.1"/>
    </source>
</evidence>
<evidence type="ECO:0000256" key="3">
    <source>
        <dbReference type="ARBA" id="ARBA00022448"/>
    </source>
</evidence>
<keyword evidence="7" id="KW-0406">Ion transport</keyword>
<protein>
    <recommendedName>
        <fullName evidence="10">SLC41A/MgtE integral membrane domain-containing protein</fullName>
    </recommendedName>
</protein>
<dbReference type="PANTHER" id="PTHR16228:SF21">
    <property type="entry name" value="SLC41A_MGTE INTEGRAL MEMBRANE DOMAIN-CONTAINING PROTEIN"/>
    <property type="match status" value="1"/>
</dbReference>
<dbReference type="GO" id="GO:0005886">
    <property type="term" value="C:plasma membrane"/>
    <property type="evidence" value="ECO:0007669"/>
    <property type="project" value="TreeGrafter"/>
</dbReference>
<evidence type="ECO:0000256" key="4">
    <source>
        <dbReference type="ARBA" id="ARBA00022692"/>
    </source>
</evidence>
<dbReference type="PANTHER" id="PTHR16228">
    <property type="entry name" value="DIVALENT CATION TRANSPORTER SOLUTE CARRIER FAMILY 41"/>
    <property type="match status" value="1"/>
</dbReference>
<comment type="caution">
    <text evidence="11">The sequence shown here is derived from an EMBL/GenBank/DDBJ whole genome shotgun (WGS) entry which is preliminary data.</text>
</comment>
<dbReference type="InterPro" id="IPR045349">
    <property type="entry name" value="SLC41A1-3"/>
</dbReference>
<keyword evidence="12" id="KW-1185">Reference proteome</keyword>
<dbReference type="InterPro" id="IPR036739">
    <property type="entry name" value="SLC41_membr_dom_sf"/>
</dbReference>
<feature type="domain" description="SLC41A/MgtE integral membrane" evidence="10">
    <location>
        <begin position="313"/>
        <end position="456"/>
    </location>
</feature>
<reference evidence="11" key="1">
    <citation type="submission" date="2020-10" db="EMBL/GenBank/DDBJ databases">
        <authorList>
            <person name="Kikuchi T."/>
        </authorList>
    </citation>
    <scope>NUCLEOTIDE SEQUENCE</scope>
    <source>
        <strain evidence="11">NKZ352</strain>
    </source>
</reference>
<organism evidence="11 12">
    <name type="scientific">Caenorhabditis auriculariae</name>
    <dbReference type="NCBI Taxonomy" id="2777116"/>
    <lineage>
        <taxon>Eukaryota</taxon>
        <taxon>Metazoa</taxon>
        <taxon>Ecdysozoa</taxon>
        <taxon>Nematoda</taxon>
        <taxon>Chromadorea</taxon>
        <taxon>Rhabditida</taxon>
        <taxon>Rhabditina</taxon>
        <taxon>Rhabditomorpha</taxon>
        <taxon>Rhabditoidea</taxon>
        <taxon>Rhabditidae</taxon>
        <taxon>Peloderinae</taxon>
        <taxon>Caenorhabditis</taxon>
    </lineage>
</organism>
<dbReference type="Gene3D" id="1.10.357.20">
    <property type="entry name" value="SLC41 divalent cation transporters, integral membrane domain"/>
    <property type="match status" value="2"/>
</dbReference>
<dbReference type="AlphaFoldDB" id="A0A8S1HJT4"/>
<evidence type="ECO:0000313" key="12">
    <source>
        <dbReference type="Proteomes" id="UP000835052"/>
    </source>
</evidence>
<dbReference type="FunFam" id="1.10.357.20:FF:000001">
    <property type="entry name" value="Solute carrier family 41 member 2"/>
    <property type="match status" value="1"/>
</dbReference>
<dbReference type="GO" id="GO:0008324">
    <property type="term" value="F:monoatomic cation transmembrane transporter activity"/>
    <property type="evidence" value="ECO:0007669"/>
    <property type="project" value="InterPro"/>
</dbReference>
<feature type="transmembrane region" description="Helical" evidence="9">
    <location>
        <begin position="178"/>
        <end position="207"/>
    </location>
</feature>
<evidence type="ECO:0000256" key="7">
    <source>
        <dbReference type="ARBA" id="ARBA00023065"/>
    </source>
</evidence>
<evidence type="ECO:0000256" key="1">
    <source>
        <dbReference type="ARBA" id="ARBA00004141"/>
    </source>
</evidence>
<comment type="similarity">
    <text evidence="2">Belongs to the SLC41A transporter family.</text>
</comment>
<keyword evidence="3" id="KW-0813">Transport</keyword>
<dbReference type="Pfam" id="PF01769">
    <property type="entry name" value="MgtE"/>
    <property type="match status" value="2"/>
</dbReference>
<keyword evidence="8 9" id="KW-0472">Membrane</keyword>
<evidence type="ECO:0000256" key="9">
    <source>
        <dbReference type="SAM" id="Phobius"/>
    </source>
</evidence>
<evidence type="ECO:0000256" key="6">
    <source>
        <dbReference type="ARBA" id="ARBA00022989"/>
    </source>
</evidence>
<feature type="transmembrane region" description="Helical" evidence="9">
    <location>
        <begin position="146"/>
        <end position="166"/>
    </location>
</feature>
<dbReference type="EMBL" id="CAJGYM010000078">
    <property type="protein sequence ID" value="CAD6196750.1"/>
    <property type="molecule type" value="Genomic_DNA"/>
</dbReference>
<sequence length="480" mass="53289">MPHRKNTLDEIRKLKQVFSGEEPRLGIRPEHWILAPIAVTLQNMHFSQAPALHLEKKESKTAFFLQTLVPFIFAGIGLIMAGLMLESAENYRFIVELPDAVMIIPTLLGLKGNLEMTLSSRLSTLANLHLMDTQKAKVNVAFTNMALVQTQAIVVSSVAVLPVLLLGQNPMTWGDVLCLTLSTVATASISSLILSLLMVIVVIVARYYKLNPDNISTPLAASLGDFSTLLILLATGSLLIDTRHYHPTYLLVILFLYYVFAVIAAVIATRDQFTLEVLKHGWWPVFTAMGITTGSGFLLQRALKHFPPLAAFQPLLNGLGGNLVAVQASRISTQLHINRKNKEKEVEPLNTYFSPIRAFFYKTEEAVSARILLAILIPCDFVFVHFIFLFGCGFQNTIVFTLSFILVCLIQVVLLLYVCQILVRAMWVLRVDPDNSAIPILTALGDLVGTLLLIGCFTFNALVFQLPVSSEFFTGHRRIH</sequence>
<feature type="transmembrane region" description="Helical" evidence="9">
    <location>
        <begin position="281"/>
        <end position="299"/>
    </location>
</feature>
<comment type="subcellular location">
    <subcellularLocation>
        <location evidence="1">Membrane</location>
        <topology evidence="1">Multi-pass membrane protein</topology>
    </subcellularLocation>
</comment>
<keyword evidence="4 9" id="KW-0812">Transmembrane</keyword>
<feature type="transmembrane region" description="Helical" evidence="9">
    <location>
        <begin position="63"/>
        <end position="85"/>
    </location>
</feature>
<feature type="transmembrane region" description="Helical" evidence="9">
    <location>
        <begin position="219"/>
        <end position="240"/>
    </location>
</feature>
<proteinExistence type="inferred from homology"/>
<keyword evidence="5" id="KW-0460">Magnesium</keyword>
<dbReference type="Proteomes" id="UP000835052">
    <property type="component" value="Unassembled WGS sequence"/>
</dbReference>
<evidence type="ECO:0000256" key="8">
    <source>
        <dbReference type="ARBA" id="ARBA00023136"/>
    </source>
</evidence>
<feature type="domain" description="SLC41A/MgtE integral membrane" evidence="10">
    <location>
        <begin position="104"/>
        <end position="234"/>
    </location>
</feature>
<dbReference type="InterPro" id="IPR006667">
    <property type="entry name" value="SLC41_membr_dom"/>
</dbReference>
<evidence type="ECO:0000259" key="10">
    <source>
        <dbReference type="Pfam" id="PF01769"/>
    </source>
</evidence>
<evidence type="ECO:0000256" key="5">
    <source>
        <dbReference type="ARBA" id="ARBA00022842"/>
    </source>
</evidence>
<feature type="transmembrane region" description="Helical" evidence="9">
    <location>
        <begin position="249"/>
        <end position="269"/>
    </location>
</feature>
<evidence type="ECO:0000256" key="2">
    <source>
        <dbReference type="ARBA" id="ARBA00009749"/>
    </source>
</evidence>
<dbReference type="SUPFAM" id="SSF161093">
    <property type="entry name" value="MgtE membrane domain-like"/>
    <property type="match status" value="2"/>
</dbReference>
<keyword evidence="6 9" id="KW-1133">Transmembrane helix</keyword>
<feature type="transmembrane region" description="Helical" evidence="9">
    <location>
        <begin position="371"/>
        <end position="391"/>
    </location>
</feature>
<dbReference type="OrthoDB" id="5791097at2759"/>
<accession>A0A8S1HJT4</accession>
<feature type="transmembrane region" description="Helical" evidence="9">
    <location>
        <begin position="397"/>
        <end position="419"/>
    </location>
</feature>